<dbReference type="InterPro" id="IPR018060">
    <property type="entry name" value="HTH_AraC"/>
</dbReference>
<dbReference type="InterPro" id="IPR010499">
    <property type="entry name" value="AraC_E-bd"/>
</dbReference>
<dbReference type="PROSITE" id="PS01124">
    <property type="entry name" value="HTH_ARAC_FAMILY_2"/>
    <property type="match status" value="1"/>
</dbReference>
<dbReference type="PRINTS" id="PR00032">
    <property type="entry name" value="HTHARAC"/>
</dbReference>
<evidence type="ECO:0000313" key="6">
    <source>
        <dbReference type="Proteomes" id="UP001444625"/>
    </source>
</evidence>
<dbReference type="SUPFAM" id="SSF46689">
    <property type="entry name" value="Homeodomain-like"/>
    <property type="match status" value="2"/>
</dbReference>
<dbReference type="SMART" id="SM00342">
    <property type="entry name" value="HTH_ARAC"/>
    <property type="match status" value="1"/>
</dbReference>
<evidence type="ECO:0000256" key="3">
    <source>
        <dbReference type="ARBA" id="ARBA00023163"/>
    </source>
</evidence>
<dbReference type="RefSeq" id="WP_345825371.1">
    <property type="nucleotide sequence ID" value="NZ_JBDIML010000003.1"/>
</dbReference>
<evidence type="ECO:0000259" key="4">
    <source>
        <dbReference type="PROSITE" id="PS01124"/>
    </source>
</evidence>
<feature type="domain" description="HTH araC/xylS-type" evidence="4">
    <location>
        <begin position="8"/>
        <end position="106"/>
    </location>
</feature>
<comment type="caution">
    <text evidence="5">The sequence shown here is derived from an EMBL/GenBank/DDBJ whole genome shotgun (WGS) entry which is preliminary data.</text>
</comment>
<dbReference type="PANTHER" id="PTHR47504:SF5">
    <property type="entry name" value="RIGHT ORIGIN-BINDING PROTEIN"/>
    <property type="match status" value="1"/>
</dbReference>
<dbReference type="SMART" id="SM00871">
    <property type="entry name" value="AraC_E_bind"/>
    <property type="match status" value="2"/>
</dbReference>
<protein>
    <submittedName>
        <fullName evidence="5">Helix-turn-helix domain-containing protein</fullName>
    </submittedName>
</protein>
<evidence type="ECO:0000256" key="2">
    <source>
        <dbReference type="ARBA" id="ARBA00023125"/>
    </source>
</evidence>
<dbReference type="InterPro" id="IPR011256">
    <property type="entry name" value="Reg_factor_effector_dom_sf"/>
</dbReference>
<evidence type="ECO:0000256" key="1">
    <source>
        <dbReference type="ARBA" id="ARBA00023015"/>
    </source>
</evidence>
<keyword evidence="6" id="KW-1185">Reference proteome</keyword>
<dbReference type="InterPro" id="IPR009057">
    <property type="entry name" value="Homeodomain-like_sf"/>
</dbReference>
<accession>A0ABU9XIT8</accession>
<gene>
    <name evidence="5" type="ORF">ABC228_11945</name>
</gene>
<dbReference type="InterPro" id="IPR018062">
    <property type="entry name" value="HTH_AraC-typ_CS"/>
</dbReference>
<reference evidence="5 6" key="1">
    <citation type="submission" date="2024-05" db="EMBL/GenBank/DDBJ databases">
        <authorList>
            <person name="Haq I."/>
            <person name="Ullah Z."/>
            <person name="Ahmad R."/>
            <person name="Li M."/>
            <person name="Tong Y."/>
        </authorList>
    </citation>
    <scope>NUCLEOTIDE SEQUENCE [LARGE SCALE GENOMIC DNA]</scope>
    <source>
        <strain evidence="5 6">16A2E</strain>
    </source>
</reference>
<organism evidence="5 6">
    <name type="scientific">Ornithinibacillus xuwenensis</name>
    <dbReference type="NCBI Taxonomy" id="3144668"/>
    <lineage>
        <taxon>Bacteria</taxon>
        <taxon>Bacillati</taxon>
        <taxon>Bacillota</taxon>
        <taxon>Bacilli</taxon>
        <taxon>Bacillales</taxon>
        <taxon>Bacillaceae</taxon>
        <taxon>Ornithinibacillus</taxon>
    </lineage>
</organism>
<name>A0ABU9XIT8_9BACI</name>
<proteinExistence type="predicted"/>
<dbReference type="InterPro" id="IPR020449">
    <property type="entry name" value="Tscrpt_reg_AraC-type_HTH"/>
</dbReference>
<dbReference type="Gene3D" id="1.10.10.60">
    <property type="entry name" value="Homeodomain-like"/>
    <property type="match status" value="2"/>
</dbReference>
<dbReference type="InterPro" id="IPR029441">
    <property type="entry name" value="Cass2"/>
</dbReference>
<sequence>MNYLDYVQRAIDFIEDNLQEDIELEGIAREAALSVPHLYRMFYSLTGHPIKDYLRKRRISIAAEHLKNSNLTVLDIALSSGFESQASFSKSFKKIVGVSPKVYKESDVHYFYERINLYEKVNYLESRELFERYPDVKVIQLKNMMVLSYIHKSGSAEGIEMEAFTSAQALLHRNKINTKNIRFFGRNVEADNQRSFEHNRDHFRYEILVHVDEVNNLSIKNMEVKEIAAGLYAVGATQVDKEQKIIGLWNTLLSEWLPKSSFIEGSHTYLEEYITYHDKLVRMKLYLPIERKANPEVMKVEEVEPFWVAYSRCYGADSQEKADITLSKWLQTESHFIDHSNNNLYVSYDFGNEKEVAHWSEYGISFSKQNERSTDSNIQQKILGGGLFAVMETKAYGTLTGVLEIIHRWIVAENKYVLDSTRQWFAMYYPSTITNDITVKCYIPIMERSM</sequence>
<dbReference type="PANTHER" id="PTHR47504">
    <property type="entry name" value="RIGHT ORIGIN-BINDING PROTEIN"/>
    <property type="match status" value="1"/>
</dbReference>
<dbReference type="SUPFAM" id="SSF55136">
    <property type="entry name" value="Probable bacterial effector-binding domain"/>
    <property type="match status" value="1"/>
</dbReference>
<dbReference type="Pfam" id="PF14526">
    <property type="entry name" value="Cass2"/>
    <property type="match status" value="1"/>
</dbReference>
<dbReference type="InterPro" id="IPR050959">
    <property type="entry name" value="MarA-like"/>
</dbReference>
<keyword evidence="3" id="KW-0804">Transcription</keyword>
<dbReference type="PROSITE" id="PS00041">
    <property type="entry name" value="HTH_ARAC_FAMILY_1"/>
    <property type="match status" value="1"/>
</dbReference>
<dbReference type="Pfam" id="PF12833">
    <property type="entry name" value="HTH_18"/>
    <property type="match status" value="1"/>
</dbReference>
<dbReference type="Proteomes" id="UP001444625">
    <property type="component" value="Unassembled WGS sequence"/>
</dbReference>
<dbReference type="EMBL" id="JBDIML010000003">
    <property type="protein sequence ID" value="MEN2767905.1"/>
    <property type="molecule type" value="Genomic_DNA"/>
</dbReference>
<dbReference type="Gene3D" id="3.20.80.10">
    <property type="entry name" value="Regulatory factor, effector binding domain"/>
    <property type="match status" value="2"/>
</dbReference>
<evidence type="ECO:0000313" key="5">
    <source>
        <dbReference type="EMBL" id="MEN2767905.1"/>
    </source>
</evidence>
<keyword evidence="1" id="KW-0805">Transcription regulation</keyword>
<keyword evidence="2" id="KW-0238">DNA-binding</keyword>